<feature type="binding site" evidence="6">
    <location>
        <position position="83"/>
    </location>
    <ligand>
        <name>substrate</name>
    </ligand>
</feature>
<dbReference type="CDD" id="cd01086">
    <property type="entry name" value="MetAP1"/>
    <property type="match status" value="1"/>
</dbReference>
<dbReference type="GO" id="GO:0005829">
    <property type="term" value="C:cytosol"/>
    <property type="evidence" value="ECO:0007669"/>
    <property type="project" value="TreeGrafter"/>
</dbReference>
<dbReference type="Pfam" id="PF00557">
    <property type="entry name" value="Peptidase_M24"/>
    <property type="match status" value="1"/>
</dbReference>
<feature type="binding site" evidence="6">
    <location>
        <position position="111"/>
    </location>
    <ligand>
        <name>a divalent metal cation</name>
        <dbReference type="ChEBI" id="CHEBI:60240"/>
        <label>2</label>
        <note>catalytic</note>
    </ligand>
</feature>
<keyword evidence="5 6" id="KW-0378">Hydrolase</keyword>
<evidence type="ECO:0000256" key="4">
    <source>
        <dbReference type="ARBA" id="ARBA00022723"/>
    </source>
</evidence>
<evidence type="ECO:0000313" key="9">
    <source>
        <dbReference type="EMBL" id="GES20870.1"/>
    </source>
</evidence>
<proteinExistence type="inferred from homology"/>
<dbReference type="EC" id="3.4.11.18" evidence="6 7"/>
<comment type="catalytic activity">
    <reaction evidence="6 7">
        <text>Release of N-terminal amino acids, preferentially methionine, from peptides and arylamides.</text>
        <dbReference type="EC" id="3.4.11.18"/>
    </reaction>
</comment>
<evidence type="ECO:0000256" key="7">
    <source>
        <dbReference type="RuleBase" id="RU003653"/>
    </source>
</evidence>
<evidence type="ECO:0000256" key="5">
    <source>
        <dbReference type="ARBA" id="ARBA00022801"/>
    </source>
</evidence>
<dbReference type="SUPFAM" id="SSF55920">
    <property type="entry name" value="Creatinase/aminopeptidase"/>
    <property type="match status" value="1"/>
</dbReference>
<feature type="binding site" evidence="6">
    <location>
        <position position="241"/>
    </location>
    <ligand>
        <name>a divalent metal cation</name>
        <dbReference type="ChEBI" id="CHEBI:60240"/>
        <label>2</label>
        <note>catalytic</note>
    </ligand>
</feature>
<feature type="binding site" evidence="6">
    <location>
        <position position="182"/>
    </location>
    <ligand>
        <name>substrate</name>
    </ligand>
</feature>
<dbReference type="GO" id="GO:0004239">
    <property type="term" value="F:initiator methionyl aminopeptidase activity"/>
    <property type="evidence" value="ECO:0007669"/>
    <property type="project" value="UniProtKB-UniRule"/>
</dbReference>
<organism evidence="9 10">
    <name type="scientific">Acrocarpospora pleiomorpha</name>
    <dbReference type="NCBI Taxonomy" id="90975"/>
    <lineage>
        <taxon>Bacteria</taxon>
        <taxon>Bacillati</taxon>
        <taxon>Actinomycetota</taxon>
        <taxon>Actinomycetes</taxon>
        <taxon>Streptosporangiales</taxon>
        <taxon>Streptosporangiaceae</taxon>
        <taxon>Acrocarpospora</taxon>
    </lineage>
</organism>
<evidence type="ECO:0000256" key="3">
    <source>
        <dbReference type="ARBA" id="ARBA00022670"/>
    </source>
</evidence>
<feature type="binding site" evidence="6">
    <location>
        <position position="241"/>
    </location>
    <ligand>
        <name>a divalent metal cation</name>
        <dbReference type="ChEBI" id="CHEBI:60240"/>
        <label>1</label>
    </ligand>
</feature>
<evidence type="ECO:0000256" key="1">
    <source>
        <dbReference type="ARBA" id="ARBA00002521"/>
    </source>
</evidence>
<dbReference type="EMBL" id="BLAF01000019">
    <property type="protein sequence ID" value="GES20870.1"/>
    <property type="molecule type" value="Genomic_DNA"/>
</dbReference>
<comment type="function">
    <text evidence="1 6">Removes the N-terminal methionine from nascent proteins. The N-terminal methionine is often cleaved when the second residue in the primary sequence is small and uncharged (Met-Ala-, Cys, Gly, Pro, Ser, Thr, or Val). Requires deformylation of the N(alpha)-formylated initiator methionine before it can be hydrolyzed.</text>
</comment>
<evidence type="ECO:0000313" key="10">
    <source>
        <dbReference type="Proteomes" id="UP000377595"/>
    </source>
</evidence>
<dbReference type="HAMAP" id="MF_01974">
    <property type="entry name" value="MetAP_1"/>
    <property type="match status" value="1"/>
</dbReference>
<evidence type="ECO:0000259" key="8">
    <source>
        <dbReference type="Pfam" id="PF00557"/>
    </source>
</evidence>
<gene>
    <name evidence="9" type="primary">map_1</name>
    <name evidence="6" type="synonym">map</name>
    <name evidence="9" type="ORF">Aple_037660</name>
</gene>
<dbReference type="GO" id="GO:0046872">
    <property type="term" value="F:metal ion binding"/>
    <property type="evidence" value="ECO:0007669"/>
    <property type="project" value="UniProtKB-UniRule"/>
</dbReference>
<dbReference type="OrthoDB" id="9802055at2"/>
<dbReference type="InterPro" id="IPR000994">
    <property type="entry name" value="Pept_M24"/>
</dbReference>
<comment type="caution">
    <text evidence="9">The sequence shown here is derived from an EMBL/GenBank/DDBJ whole genome shotgun (WGS) entry which is preliminary data.</text>
</comment>
<dbReference type="GO" id="GO:0070006">
    <property type="term" value="F:metalloaminopeptidase activity"/>
    <property type="evidence" value="ECO:0007669"/>
    <property type="project" value="UniProtKB-UniRule"/>
</dbReference>
<dbReference type="AlphaFoldDB" id="A0A5M3XIT9"/>
<feature type="binding site" evidence="6">
    <location>
        <position position="111"/>
    </location>
    <ligand>
        <name>a divalent metal cation</name>
        <dbReference type="ChEBI" id="CHEBI:60240"/>
        <label>1</label>
    </ligand>
</feature>
<dbReference type="InterPro" id="IPR001714">
    <property type="entry name" value="Pept_M24_MAP"/>
</dbReference>
<comment type="similarity">
    <text evidence="6">Belongs to the peptidase M24A family. Methionine aminopeptidase type 1 subfamily.</text>
</comment>
<dbReference type="GO" id="GO:0006508">
    <property type="term" value="P:proteolysis"/>
    <property type="evidence" value="ECO:0007669"/>
    <property type="project" value="UniProtKB-KW"/>
</dbReference>
<feature type="binding site" evidence="6">
    <location>
        <position position="100"/>
    </location>
    <ligand>
        <name>a divalent metal cation</name>
        <dbReference type="ChEBI" id="CHEBI:60240"/>
        <label>1</label>
    </ligand>
</feature>
<name>A0A5M3XIT9_9ACTN</name>
<feature type="binding site" evidence="6">
    <location>
        <position position="209"/>
    </location>
    <ligand>
        <name>a divalent metal cation</name>
        <dbReference type="ChEBI" id="CHEBI:60240"/>
        <label>2</label>
        <note>catalytic</note>
    </ligand>
</feature>
<comment type="subunit">
    <text evidence="6">Monomer.</text>
</comment>
<keyword evidence="4 6" id="KW-0479">Metal-binding</keyword>
<dbReference type="Proteomes" id="UP000377595">
    <property type="component" value="Unassembled WGS sequence"/>
</dbReference>
<feature type="binding site" evidence="6">
    <location>
        <position position="175"/>
    </location>
    <ligand>
        <name>a divalent metal cation</name>
        <dbReference type="ChEBI" id="CHEBI:60240"/>
        <label>2</label>
        <note>catalytic</note>
    </ligand>
</feature>
<keyword evidence="2 6" id="KW-0031">Aminopeptidase</keyword>
<keyword evidence="3 6" id="KW-0645">Protease</keyword>
<accession>A0A5M3XIT9</accession>
<dbReference type="PANTHER" id="PTHR43330">
    <property type="entry name" value="METHIONINE AMINOPEPTIDASE"/>
    <property type="match status" value="1"/>
</dbReference>
<dbReference type="InterPro" id="IPR002467">
    <property type="entry name" value="Pept_M24A_MAP1"/>
</dbReference>
<sequence>MVELKTSGELDAMREAGRVVGRALAAMKAAVAPGVRLTELNEIAATILAESKATSAFLHYKPDFAPTPFPAVICASVNDVIVHGIPDRYRVREGDLLSIDFGAYLDGWAGDAAFSTVVGEVASGRDQRLIDVAWEAMEAALKMAVPGNRLGDIEHAIGQVGRAAGYGIPDGFGGHGIGRHMHETPPFVHNEGRPGRGMVLRPGLTLALEPMFLSGGSDHYYTAGDGWALHSSDGTRAVHVEHSIAITDDGPRILTLP</sequence>
<keyword evidence="10" id="KW-1185">Reference proteome</keyword>
<dbReference type="PRINTS" id="PR00599">
    <property type="entry name" value="MAPEPTIDASE"/>
</dbReference>
<dbReference type="Gene3D" id="3.90.230.10">
    <property type="entry name" value="Creatinase/methionine aminopeptidase superfamily"/>
    <property type="match status" value="1"/>
</dbReference>
<dbReference type="NCBIfam" id="TIGR00500">
    <property type="entry name" value="met_pdase_I"/>
    <property type="match status" value="1"/>
</dbReference>
<evidence type="ECO:0000256" key="6">
    <source>
        <dbReference type="HAMAP-Rule" id="MF_01974"/>
    </source>
</evidence>
<feature type="domain" description="Peptidase M24" evidence="8">
    <location>
        <begin position="12"/>
        <end position="248"/>
    </location>
</feature>
<dbReference type="InterPro" id="IPR036005">
    <property type="entry name" value="Creatinase/aminopeptidase-like"/>
</dbReference>
<protein>
    <recommendedName>
        <fullName evidence="6 7">Methionine aminopeptidase</fullName>
        <shortName evidence="6">MAP</shortName>
        <shortName evidence="6">MetAP</shortName>
        <ecNumber evidence="6 7">3.4.11.18</ecNumber>
    </recommendedName>
    <alternativeName>
        <fullName evidence="6">Peptidase M</fullName>
    </alternativeName>
</protein>
<comment type="cofactor">
    <cofactor evidence="6">
        <name>Co(2+)</name>
        <dbReference type="ChEBI" id="CHEBI:48828"/>
    </cofactor>
    <cofactor evidence="6">
        <name>Zn(2+)</name>
        <dbReference type="ChEBI" id="CHEBI:29105"/>
    </cofactor>
    <cofactor evidence="6">
        <name>Mn(2+)</name>
        <dbReference type="ChEBI" id="CHEBI:29035"/>
    </cofactor>
    <cofactor evidence="6">
        <name>Fe(2+)</name>
        <dbReference type="ChEBI" id="CHEBI:29033"/>
    </cofactor>
    <text evidence="6">Binds 2 divalent metal cations per subunit. Has a high-affinity and a low affinity metal-binding site. The true nature of the physiological cofactor is under debate. The enzyme is active with cobalt, zinc, manganese or divalent iron ions. Most likely, methionine aminopeptidases function as mononuclear Fe(2+)-metalloproteases under physiological conditions, and the catalytically relevant metal-binding site has been assigned to the histidine-containing high-affinity site.</text>
</comment>
<dbReference type="RefSeq" id="WP_155345885.1">
    <property type="nucleotide sequence ID" value="NZ_BAAAHM010000032.1"/>
</dbReference>
<evidence type="ECO:0000256" key="2">
    <source>
        <dbReference type="ARBA" id="ARBA00022438"/>
    </source>
</evidence>
<dbReference type="PANTHER" id="PTHR43330:SF27">
    <property type="entry name" value="METHIONINE AMINOPEPTIDASE"/>
    <property type="match status" value="1"/>
</dbReference>
<reference evidence="9 10" key="1">
    <citation type="submission" date="2019-10" db="EMBL/GenBank/DDBJ databases">
        <title>Whole genome shotgun sequence of Acrocarpospora pleiomorpha NBRC 16267.</title>
        <authorList>
            <person name="Ichikawa N."/>
            <person name="Kimura A."/>
            <person name="Kitahashi Y."/>
            <person name="Komaki H."/>
            <person name="Oguchi A."/>
        </authorList>
    </citation>
    <scope>NUCLEOTIDE SEQUENCE [LARGE SCALE GENOMIC DNA]</scope>
    <source>
        <strain evidence="9 10">NBRC 16267</strain>
    </source>
</reference>